<evidence type="ECO:0000256" key="1">
    <source>
        <dbReference type="SAM" id="Phobius"/>
    </source>
</evidence>
<proteinExistence type="predicted"/>
<keyword evidence="1" id="KW-0812">Transmembrane</keyword>
<evidence type="ECO:0000313" key="2">
    <source>
        <dbReference type="EMBL" id="TQV92796.1"/>
    </source>
</evidence>
<reference evidence="2 3" key="1">
    <citation type="journal article" date="2019" name="Appl. Microbiol. Biotechnol.">
        <title>Genome sequence of Isaria javanica and comparative genome analysis insights into family S53 peptidase evolution in fungal entomopathogens.</title>
        <authorList>
            <person name="Lin R."/>
            <person name="Zhang X."/>
            <person name="Xin B."/>
            <person name="Zou M."/>
            <person name="Gao Y."/>
            <person name="Qin F."/>
            <person name="Hu Q."/>
            <person name="Xie B."/>
            <person name="Cheng X."/>
        </authorList>
    </citation>
    <scope>NUCLEOTIDE SEQUENCE [LARGE SCALE GENOMIC DNA]</scope>
    <source>
        <strain evidence="2 3">IJ1G</strain>
    </source>
</reference>
<evidence type="ECO:0000313" key="3">
    <source>
        <dbReference type="Proteomes" id="UP000315783"/>
    </source>
</evidence>
<dbReference type="EMBL" id="SPUK01000014">
    <property type="protein sequence ID" value="TQV92796.1"/>
    <property type="molecule type" value="Genomic_DNA"/>
</dbReference>
<comment type="caution">
    <text evidence="2">The sequence shown here is derived from an EMBL/GenBank/DDBJ whole genome shotgun (WGS) entry which is preliminary data.</text>
</comment>
<keyword evidence="3" id="KW-1185">Reference proteome</keyword>
<protein>
    <submittedName>
        <fullName evidence="2">Uncharacterized protein</fullName>
    </submittedName>
</protein>
<feature type="transmembrane region" description="Helical" evidence="1">
    <location>
        <begin position="23"/>
        <end position="42"/>
    </location>
</feature>
<accession>A0A545UTK8</accession>
<dbReference type="AlphaFoldDB" id="A0A545UTK8"/>
<feature type="transmembrane region" description="Helical" evidence="1">
    <location>
        <begin position="54"/>
        <end position="74"/>
    </location>
</feature>
<feature type="transmembrane region" description="Helical" evidence="1">
    <location>
        <begin position="103"/>
        <end position="126"/>
    </location>
</feature>
<dbReference type="OrthoDB" id="4868736at2759"/>
<keyword evidence="1" id="KW-0472">Membrane</keyword>
<feature type="transmembrane region" description="Helical" evidence="1">
    <location>
        <begin position="146"/>
        <end position="168"/>
    </location>
</feature>
<keyword evidence="1" id="KW-1133">Transmembrane helix</keyword>
<organism evidence="2 3">
    <name type="scientific">Cordyceps javanica</name>
    <dbReference type="NCBI Taxonomy" id="43265"/>
    <lineage>
        <taxon>Eukaryota</taxon>
        <taxon>Fungi</taxon>
        <taxon>Dikarya</taxon>
        <taxon>Ascomycota</taxon>
        <taxon>Pezizomycotina</taxon>
        <taxon>Sordariomycetes</taxon>
        <taxon>Hypocreomycetidae</taxon>
        <taxon>Hypocreales</taxon>
        <taxon>Cordycipitaceae</taxon>
        <taxon>Cordyceps</taxon>
    </lineage>
</organism>
<dbReference type="STRING" id="43265.A0A545UTK8"/>
<dbReference type="Proteomes" id="UP000315783">
    <property type="component" value="Unassembled WGS sequence"/>
</dbReference>
<gene>
    <name evidence="2" type="ORF">IF1G_08720</name>
</gene>
<sequence length="234" mass="25615">MALFPLEIDEPVRRPQQPGQNHLLLGAGLAMSIVYFWGPFAVMAVNDTLPPRHLVGLATIVISLVFFLQTFLLYRLLSQARACPAVTDPVDAFFYESRAGSSLLLSLCVPWCVMGAYGLILSLPAAAETIAHHGNSGSDGHLGHPLELLFAFIMITTPAALCTGIWWASRTALRALYRILRTDIGRGQYEGVPLGLYEPGPDQRQFQGNMRPDNRSRAKATLIFGVLPTPSWLA</sequence>
<name>A0A545UTK8_9HYPO</name>